<gene>
    <name evidence="2" type="ORF">SHERM_27861</name>
</gene>
<evidence type="ECO:0000256" key="1">
    <source>
        <dbReference type="SAM" id="MobiDB-lite"/>
    </source>
</evidence>
<protein>
    <submittedName>
        <fullName evidence="2">Uncharacterized protein</fullName>
    </submittedName>
</protein>
<dbReference type="AlphaFoldDB" id="A0A9N7RJS1"/>
<feature type="non-terminal residue" evidence="2">
    <location>
        <position position="1"/>
    </location>
</feature>
<dbReference type="Proteomes" id="UP001153555">
    <property type="component" value="Unassembled WGS sequence"/>
</dbReference>
<dbReference type="EMBL" id="CACSLK010027834">
    <property type="protein sequence ID" value="CAA0832587.1"/>
    <property type="molecule type" value="Genomic_DNA"/>
</dbReference>
<organism evidence="2 3">
    <name type="scientific">Striga hermonthica</name>
    <name type="common">Purple witchweed</name>
    <name type="synonym">Buchnera hermonthica</name>
    <dbReference type="NCBI Taxonomy" id="68872"/>
    <lineage>
        <taxon>Eukaryota</taxon>
        <taxon>Viridiplantae</taxon>
        <taxon>Streptophyta</taxon>
        <taxon>Embryophyta</taxon>
        <taxon>Tracheophyta</taxon>
        <taxon>Spermatophyta</taxon>
        <taxon>Magnoliopsida</taxon>
        <taxon>eudicotyledons</taxon>
        <taxon>Gunneridae</taxon>
        <taxon>Pentapetalae</taxon>
        <taxon>asterids</taxon>
        <taxon>lamiids</taxon>
        <taxon>Lamiales</taxon>
        <taxon>Orobanchaceae</taxon>
        <taxon>Buchnereae</taxon>
        <taxon>Striga</taxon>
    </lineage>
</organism>
<evidence type="ECO:0000313" key="3">
    <source>
        <dbReference type="Proteomes" id="UP001153555"/>
    </source>
</evidence>
<feature type="non-terminal residue" evidence="2">
    <location>
        <position position="84"/>
    </location>
</feature>
<proteinExistence type="predicted"/>
<sequence length="84" mass="9188">TAVGYISNGPWPQIECPASRSKSTPMAPGLTRGSPAKAHALTAHNNKRDYPTGTFYSYGDNRSTTVTAHIEGYMFPHAYFDHTN</sequence>
<evidence type="ECO:0000313" key="2">
    <source>
        <dbReference type="EMBL" id="CAA0832587.1"/>
    </source>
</evidence>
<name>A0A9N7RJS1_STRHE</name>
<reference evidence="2" key="1">
    <citation type="submission" date="2019-12" db="EMBL/GenBank/DDBJ databases">
        <authorList>
            <person name="Scholes J."/>
        </authorList>
    </citation>
    <scope>NUCLEOTIDE SEQUENCE</scope>
</reference>
<feature type="region of interest" description="Disordered" evidence="1">
    <location>
        <begin position="14"/>
        <end position="36"/>
    </location>
</feature>
<comment type="caution">
    <text evidence="2">The sequence shown here is derived from an EMBL/GenBank/DDBJ whole genome shotgun (WGS) entry which is preliminary data.</text>
</comment>
<accession>A0A9N7RJS1</accession>
<keyword evidence="3" id="KW-1185">Reference proteome</keyword>